<reference evidence="1" key="2">
    <citation type="journal article" date="2015" name="Data Brief">
        <title>Shoot transcriptome of the giant reed, Arundo donax.</title>
        <authorList>
            <person name="Barrero R.A."/>
            <person name="Guerrero F.D."/>
            <person name="Moolhuijzen P."/>
            <person name="Goolsby J.A."/>
            <person name="Tidwell J."/>
            <person name="Bellgard S.E."/>
            <person name="Bellgard M.I."/>
        </authorList>
    </citation>
    <scope>NUCLEOTIDE SEQUENCE</scope>
    <source>
        <tissue evidence="1">Shoot tissue taken approximately 20 cm above the soil surface</tissue>
    </source>
</reference>
<name>A0A0A8Z953_ARUDO</name>
<dbReference type="EMBL" id="GBRH01261956">
    <property type="protein sequence ID" value="JAD35939.1"/>
    <property type="molecule type" value="Transcribed_RNA"/>
</dbReference>
<accession>A0A0A8Z953</accession>
<reference evidence="1" key="1">
    <citation type="submission" date="2014-09" db="EMBL/GenBank/DDBJ databases">
        <authorList>
            <person name="Magalhaes I.L.F."/>
            <person name="Oliveira U."/>
            <person name="Santos F.R."/>
            <person name="Vidigal T.H.D.A."/>
            <person name="Brescovit A.D."/>
            <person name="Santos A.J."/>
        </authorList>
    </citation>
    <scope>NUCLEOTIDE SEQUENCE</scope>
    <source>
        <tissue evidence="1">Shoot tissue taken approximately 20 cm above the soil surface</tissue>
    </source>
</reference>
<protein>
    <submittedName>
        <fullName evidence="1">Uncharacterized protein</fullName>
    </submittedName>
</protein>
<evidence type="ECO:0000313" key="1">
    <source>
        <dbReference type="EMBL" id="JAD35939.1"/>
    </source>
</evidence>
<dbReference type="AlphaFoldDB" id="A0A0A8Z953"/>
<proteinExistence type="predicted"/>
<organism evidence="1">
    <name type="scientific">Arundo donax</name>
    <name type="common">Giant reed</name>
    <name type="synonym">Donax arundinaceus</name>
    <dbReference type="NCBI Taxonomy" id="35708"/>
    <lineage>
        <taxon>Eukaryota</taxon>
        <taxon>Viridiplantae</taxon>
        <taxon>Streptophyta</taxon>
        <taxon>Embryophyta</taxon>
        <taxon>Tracheophyta</taxon>
        <taxon>Spermatophyta</taxon>
        <taxon>Magnoliopsida</taxon>
        <taxon>Liliopsida</taxon>
        <taxon>Poales</taxon>
        <taxon>Poaceae</taxon>
        <taxon>PACMAD clade</taxon>
        <taxon>Arundinoideae</taxon>
        <taxon>Arundineae</taxon>
        <taxon>Arundo</taxon>
    </lineage>
</organism>
<sequence length="58" mass="6583">MTRLIADTIQEPKLVMVAHIRYTLSVEEFTKLSGSARLKAIHDKVFKNMLPSLGIVDR</sequence>